<name>A0A317FCS3_9PROT</name>
<gene>
    <name evidence="2" type="ORF">DFH01_14090</name>
</gene>
<dbReference type="OrthoDB" id="9801400at2"/>
<dbReference type="PRINTS" id="PR00111">
    <property type="entry name" value="ABHYDROLASE"/>
</dbReference>
<keyword evidence="2" id="KW-0378">Hydrolase</keyword>
<dbReference type="Proteomes" id="UP000245765">
    <property type="component" value="Unassembled WGS sequence"/>
</dbReference>
<reference evidence="3" key="1">
    <citation type="submission" date="2018-05" db="EMBL/GenBank/DDBJ databases">
        <authorList>
            <person name="Du Z."/>
            <person name="Wang X."/>
        </authorList>
    </citation>
    <scope>NUCLEOTIDE SEQUENCE [LARGE SCALE GENOMIC DNA]</scope>
    <source>
        <strain evidence="3">CQN31</strain>
    </source>
</reference>
<dbReference type="InterPro" id="IPR029058">
    <property type="entry name" value="AB_hydrolase_fold"/>
</dbReference>
<evidence type="ECO:0000313" key="2">
    <source>
        <dbReference type="EMBL" id="PWS36303.1"/>
    </source>
</evidence>
<proteinExistence type="predicted"/>
<sequence length="304" mass="33884">MADRPDHGLLPGFAAADIETSGGARIHLRHAGQGLPLLLLHGNPQTHVCWHRIAPRLAEHFHVVAADLRGYGDSTGPDPSVTANYSFRAMAQDQVEVMRALGHERFFLAGHDRGARVGHRMALDHPERVLRLALLDILPTLHVWRNASAEWAMKSWHWVFMPQEGDLPETMLESVPARWYMERKIGKKGVGLSIFDPRAFEEYVRCFTRKTIRASCADYRAAATVDRAMDEADFAAGRRIACPTLVLFGGGSHTGEVFDDVTAVWRDYATDLVGDRLPCGHYVPEHAPDETLAWFLRFFGAGPA</sequence>
<protein>
    <submittedName>
        <fullName evidence="2">Alpha/beta hydrolase</fullName>
    </submittedName>
</protein>
<organism evidence="2 3">
    <name type="scientific">Falsiroseomonas bella</name>
    <dbReference type="NCBI Taxonomy" id="2184016"/>
    <lineage>
        <taxon>Bacteria</taxon>
        <taxon>Pseudomonadati</taxon>
        <taxon>Pseudomonadota</taxon>
        <taxon>Alphaproteobacteria</taxon>
        <taxon>Acetobacterales</taxon>
        <taxon>Roseomonadaceae</taxon>
        <taxon>Falsiroseomonas</taxon>
    </lineage>
</organism>
<dbReference type="EMBL" id="QGNA01000003">
    <property type="protein sequence ID" value="PWS36303.1"/>
    <property type="molecule type" value="Genomic_DNA"/>
</dbReference>
<dbReference type="Gene3D" id="3.40.50.1820">
    <property type="entry name" value="alpha/beta hydrolase"/>
    <property type="match status" value="1"/>
</dbReference>
<dbReference type="InterPro" id="IPR000073">
    <property type="entry name" value="AB_hydrolase_1"/>
</dbReference>
<dbReference type="AlphaFoldDB" id="A0A317FCS3"/>
<accession>A0A317FCS3</accession>
<comment type="caution">
    <text evidence="2">The sequence shown here is derived from an EMBL/GenBank/DDBJ whole genome shotgun (WGS) entry which is preliminary data.</text>
</comment>
<dbReference type="SUPFAM" id="SSF53474">
    <property type="entry name" value="alpha/beta-Hydrolases"/>
    <property type="match status" value="1"/>
</dbReference>
<keyword evidence="3" id="KW-1185">Reference proteome</keyword>
<dbReference type="Pfam" id="PF00561">
    <property type="entry name" value="Abhydrolase_1"/>
    <property type="match status" value="1"/>
</dbReference>
<dbReference type="RefSeq" id="WP_109871096.1">
    <property type="nucleotide sequence ID" value="NZ_QGNA01000003.1"/>
</dbReference>
<evidence type="ECO:0000313" key="3">
    <source>
        <dbReference type="Proteomes" id="UP000245765"/>
    </source>
</evidence>
<evidence type="ECO:0000259" key="1">
    <source>
        <dbReference type="Pfam" id="PF00561"/>
    </source>
</evidence>
<dbReference type="PANTHER" id="PTHR43329">
    <property type="entry name" value="EPOXIDE HYDROLASE"/>
    <property type="match status" value="1"/>
</dbReference>
<feature type="domain" description="AB hydrolase-1" evidence="1">
    <location>
        <begin position="36"/>
        <end position="154"/>
    </location>
</feature>
<dbReference type="GO" id="GO:0016787">
    <property type="term" value="F:hydrolase activity"/>
    <property type="evidence" value="ECO:0007669"/>
    <property type="project" value="UniProtKB-KW"/>
</dbReference>